<dbReference type="OrthoDB" id="10498669at2759"/>
<accession>A0A8T1SZ45</accession>
<dbReference type="EMBL" id="JAHGAV010000061">
    <property type="protein sequence ID" value="KAG6934139.1"/>
    <property type="molecule type" value="Genomic_DNA"/>
</dbReference>
<keyword evidence="3" id="KW-1185">Reference proteome</keyword>
<comment type="caution">
    <text evidence="2">The sequence shown here is derived from an EMBL/GenBank/DDBJ whole genome shotgun (WGS) entry which is preliminary data.</text>
</comment>
<evidence type="ECO:0000313" key="3">
    <source>
        <dbReference type="Proteomes" id="UP000765507"/>
    </source>
</evidence>
<evidence type="ECO:0000256" key="1">
    <source>
        <dbReference type="SAM" id="MobiDB-lite"/>
    </source>
</evidence>
<feature type="compositionally biased region" description="Polar residues" evidence="1">
    <location>
        <begin position="138"/>
        <end position="151"/>
    </location>
</feature>
<feature type="region of interest" description="Disordered" evidence="1">
    <location>
        <begin position="210"/>
        <end position="232"/>
    </location>
</feature>
<dbReference type="Proteomes" id="UP000765507">
    <property type="component" value="Unassembled WGS sequence"/>
</dbReference>
<protein>
    <submittedName>
        <fullName evidence="2">Uncharacterized protein</fullName>
    </submittedName>
</protein>
<feature type="region of interest" description="Disordered" evidence="1">
    <location>
        <begin position="121"/>
        <end position="151"/>
    </location>
</feature>
<feature type="non-terminal residue" evidence="2">
    <location>
        <position position="232"/>
    </location>
</feature>
<dbReference type="AlphaFoldDB" id="A0A8T1SZ45"/>
<proteinExistence type="predicted"/>
<name>A0A8T1SZ45_CHESE</name>
<sequence>PRTQGHQVAPEAPCSEQETRSILDSLIAGQAAHDLQIKHLMEMLSSSRPLASHVSVCQLCRKAHPGKVKGKKTQEEAQVSAELHGLRDITAPHGFDGTVHSKLSRDQPPIRVCKKCNKLGRKGPAGSAGADLPRTSHSDGLQETPQHHPTTTRCQWCGAFQQTGARRSMEWGKRLPPSNQRWCPLLQAQQGFRKLERKQLGVPTVLLQSHHRPPELGHHPLQGTKFQFSNRS</sequence>
<gene>
    <name evidence="2" type="ORF">G0U57_017738</name>
</gene>
<reference evidence="2 3" key="1">
    <citation type="journal article" date="2020" name="G3 (Bethesda)">
        <title>Draft Genome of the Common Snapping Turtle, Chelydra serpentina, a Model for Phenotypic Plasticity in Reptiles.</title>
        <authorList>
            <person name="Das D."/>
            <person name="Singh S.K."/>
            <person name="Bierstedt J."/>
            <person name="Erickson A."/>
            <person name="Galli G.L.J."/>
            <person name="Crossley D.A. 2nd"/>
            <person name="Rhen T."/>
        </authorList>
    </citation>
    <scope>NUCLEOTIDE SEQUENCE [LARGE SCALE GENOMIC DNA]</scope>
    <source>
        <strain evidence="2">KW</strain>
    </source>
</reference>
<organism evidence="2 3">
    <name type="scientific">Chelydra serpentina</name>
    <name type="common">Snapping turtle</name>
    <name type="synonym">Testudo serpentina</name>
    <dbReference type="NCBI Taxonomy" id="8475"/>
    <lineage>
        <taxon>Eukaryota</taxon>
        <taxon>Metazoa</taxon>
        <taxon>Chordata</taxon>
        <taxon>Craniata</taxon>
        <taxon>Vertebrata</taxon>
        <taxon>Euteleostomi</taxon>
        <taxon>Archelosauria</taxon>
        <taxon>Testudinata</taxon>
        <taxon>Testudines</taxon>
        <taxon>Cryptodira</taxon>
        <taxon>Durocryptodira</taxon>
        <taxon>Americhelydia</taxon>
        <taxon>Chelydroidea</taxon>
        <taxon>Chelydridae</taxon>
        <taxon>Chelydra</taxon>
    </lineage>
</organism>
<evidence type="ECO:0000313" key="2">
    <source>
        <dbReference type="EMBL" id="KAG6934139.1"/>
    </source>
</evidence>